<proteinExistence type="predicted"/>
<keyword evidence="4 5" id="KW-0472">Membrane</keyword>
<name>A0ABR8N1H2_9BACL</name>
<evidence type="ECO:0000313" key="6">
    <source>
        <dbReference type="EMBL" id="MBD3922032.1"/>
    </source>
</evidence>
<dbReference type="RefSeq" id="WP_191206323.1">
    <property type="nucleotide sequence ID" value="NZ_JACXZA010000007.1"/>
</dbReference>
<dbReference type="Proteomes" id="UP000609346">
    <property type="component" value="Unassembled WGS sequence"/>
</dbReference>
<evidence type="ECO:0008006" key="8">
    <source>
        <dbReference type="Google" id="ProtNLM"/>
    </source>
</evidence>
<evidence type="ECO:0000313" key="7">
    <source>
        <dbReference type="Proteomes" id="UP000609346"/>
    </source>
</evidence>
<dbReference type="EMBL" id="JACXZA010000007">
    <property type="protein sequence ID" value="MBD3922032.1"/>
    <property type="molecule type" value="Genomic_DNA"/>
</dbReference>
<comment type="subcellular location">
    <subcellularLocation>
        <location evidence="1">Membrane</location>
        <topology evidence="1">Multi-pass membrane protein</topology>
    </subcellularLocation>
</comment>
<keyword evidence="3 5" id="KW-1133">Transmembrane helix</keyword>
<evidence type="ECO:0000256" key="1">
    <source>
        <dbReference type="ARBA" id="ARBA00004141"/>
    </source>
</evidence>
<protein>
    <recommendedName>
        <fullName evidence="8">Chloroplast import component protein (Tic20)</fullName>
    </recommendedName>
</protein>
<feature type="transmembrane region" description="Helical" evidence="5">
    <location>
        <begin position="20"/>
        <end position="37"/>
    </location>
</feature>
<dbReference type="Pfam" id="PF09685">
    <property type="entry name" value="MamF_MmsF"/>
    <property type="match status" value="1"/>
</dbReference>
<accession>A0ABR8N1H2</accession>
<keyword evidence="7" id="KW-1185">Reference proteome</keyword>
<keyword evidence="2 5" id="KW-0812">Transmembrane</keyword>
<feature type="transmembrane region" description="Helical" evidence="5">
    <location>
        <begin position="49"/>
        <end position="69"/>
    </location>
</feature>
<sequence>MQETPVHSFDQADVQSNKGMAIVAYILFFIPLIAAANSPFARYHANQGLTLFITCVALNIVLGIIPFIGWMLLPFANLGCLALAVIGIASAAQGGAKPLPIIGKYTLIK</sequence>
<organism evidence="6 7">
    <name type="scientific">Paenibacillus terricola</name>
    <dbReference type="NCBI Taxonomy" id="2763503"/>
    <lineage>
        <taxon>Bacteria</taxon>
        <taxon>Bacillati</taxon>
        <taxon>Bacillota</taxon>
        <taxon>Bacilli</taxon>
        <taxon>Bacillales</taxon>
        <taxon>Paenibacillaceae</taxon>
        <taxon>Paenibacillus</taxon>
    </lineage>
</organism>
<evidence type="ECO:0000256" key="5">
    <source>
        <dbReference type="SAM" id="Phobius"/>
    </source>
</evidence>
<gene>
    <name evidence="6" type="ORF">H8B09_24940</name>
</gene>
<reference evidence="6 7" key="1">
    <citation type="submission" date="2020-09" db="EMBL/GenBank/DDBJ databases">
        <title>Paenibacillus sp. strain PR3 16S rRNA gene Genome sequencing and assembly.</title>
        <authorList>
            <person name="Kim J."/>
        </authorList>
    </citation>
    <scope>NUCLEOTIDE SEQUENCE [LARGE SCALE GENOMIC DNA]</scope>
    <source>
        <strain evidence="6 7">PR3</strain>
    </source>
</reference>
<evidence type="ECO:0000256" key="3">
    <source>
        <dbReference type="ARBA" id="ARBA00022989"/>
    </source>
</evidence>
<evidence type="ECO:0000256" key="4">
    <source>
        <dbReference type="ARBA" id="ARBA00023136"/>
    </source>
</evidence>
<dbReference type="InterPro" id="IPR019109">
    <property type="entry name" value="MamF_MmsF"/>
</dbReference>
<feature type="transmembrane region" description="Helical" evidence="5">
    <location>
        <begin position="75"/>
        <end position="96"/>
    </location>
</feature>
<comment type="caution">
    <text evidence="6">The sequence shown here is derived from an EMBL/GenBank/DDBJ whole genome shotgun (WGS) entry which is preliminary data.</text>
</comment>
<evidence type="ECO:0000256" key="2">
    <source>
        <dbReference type="ARBA" id="ARBA00022692"/>
    </source>
</evidence>